<dbReference type="RefSeq" id="WP_152276782.1">
    <property type="nucleotide sequence ID" value="NZ_WEKV01000009.1"/>
</dbReference>
<evidence type="ECO:0000313" key="1">
    <source>
        <dbReference type="EMBL" id="KAB7785379.1"/>
    </source>
</evidence>
<evidence type="ECO:0000313" key="2">
    <source>
        <dbReference type="Proteomes" id="UP000469949"/>
    </source>
</evidence>
<organism evidence="1 2">
    <name type="scientific">Methylorubrum populi</name>
    <dbReference type="NCBI Taxonomy" id="223967"/>
    <lineage>
        <taxon>Bacteria</taxon>
        <taxon>Pseudomonadati</taxon>
        <taxon>Pseudomonadota</taxon>
        <taxon>Alphaproteobacteria</taxon>
        <taxon>Hyphomicrobiales</taxon>
        <taxon>Methylobacteriaceae</taxon>
        <taxon>Methylorubrum</taxon>
    </lineage>
</organism>
<reference evidence="1 2" key="1">
    <citation type="submission" date="2019-10" db="EMBL/GenBank/DDBJ databases">
        <title>Draft Genome Sequence of the Caffeine Degrading Methylotroph Methylorubrum populi PINKEL.</title>
        <authorList>
            <person name="Dawson S.C."/>
            <person name="Zhang X."/>
            <person name="Wright M.E."/>
            <person name="Sharma G."/>
            <person name="Langner J.T."/>
            <person name="Ditty J.L."/>
            <person name="Subuyuj G.A."/>
        </authorList>
    </citation>
    <scope>NUCLEOTIDE SEQUENCE [LARGE SCALE GENOMIC DNA]</scope>
    <source>
        <strain evidence="1 2">Pinkel</strain>
    </source>
</reference>
<dbReference type="Proteomes" id="UP000469949">
    <property type="component" value="Unassembled WGS sequence"/>
</dbReference>
<accession>A0A833J6Z4</accession>
<comment type="caution">
    <text evidence="1">The sequence shown here is derived from an EMBL/GenBank/DDBJ whole genome shotgun (WGS) entry which is preliminary data.</text>
</comment>
<protein>
    <submittedName>
        <fullName evidence="1">Uncharacterized protein</fullName>
    </submittedName>
</protein>
<gene>
    <name evidence="1" type="ORF">F8B43_1880</name>
</gene>
<sequence length="154" mass="16466">MRNPIHIPLTRAKLAEIAGKLGSHMTPVWTAMEAGCVVILQSQNRQPFYPPPRGVGSIVIVEDDTEASTSGPRGFDHRSIQRLARCADSVAVLSLEPVSQAYAEAAATALDGGCALIVETSPQFEIAWLETILTAAPGREILMDPTGPFGRSTR</sequence>
<name>A0A833J6Z4_9HYPH</name>
<dbReference type="EMBL" id="WEKV01000009">
    <property type="protein sequence ID" value="KAB7785379.1"/>
    <property type="molecule type" value="Genomic_DNA"/>
</dbReference>
<dbReference type="AlphaFoldDB" id="A0A833J6Z4"/>
<proteinExistence type="predicted"/>